<name>A0A5R9L2S7_9BACT</name>
<comment type="caution">
    <text evidence="1">The sequence shown here is derived from an EMBL/GenBank/DDBJ whole genome shotgun (WGS) entry which is preliminary data.</text>
</comment>
<evidence type="ECO:0000313" key="2">
    <source>
        <dbReference type="Proteomes" id="UP000306402"/>
    </source>
</evidence>
<evidence type="ECO:0000313" key="1">
    <source>
        <dbReference type="EMBL" id="TLV02866.1"/>
    </source>
</evidence>
<dbReference type="OrthoDB" id="997844at2"/>
<reference evidence="1 2" key="1">
    <citation type="submission" date="2019-05" db="EMBL/GenBank/DDBJ databases">
        <authorList>
            <person name="Qu J.-H."/>
        </authorList>
    </citation>
    <scope>NUCLEOTIDE SEQUENCE [LARGE SCALE GENOMIC DNA]</scope>
    <source>
        <strain evidence="1 2">T17</strain>
    </source>
</reference>
<protein>
    <submittedName>
        <fullName evidence="1">Uncharacterized protein</fullName>
    </submittedName>
</protein>
<dbReference type="Proteomes" id="UP000306402">
    <property type="component" value="Unassembled WGS sequence"/>
</dbReference>
<proteinExistence type="predicted"/>
<gene>
    <name evidence="1" type="ORF">FEN17_04440</name>
</gene>
<sequence>MELIYVGFYNLSRSLKLLEKRDENGNYFQFEKDMKFDLYVSVEGINYKIQFDDVIPTVYEFAENGIGFKKAIRITGKSRLTYLFYNIIINYSQYSINSEEVGPWVNAIFHKNDAYQVPIVLNPYRKKGIIDINNESYLVRSRMMANILVYNYQNKDIILRLFNYHEAAEFSFNVDLSKFQLKRNGDVNLEFFNSYAHRVFPTLFKTFFDDESFTPSSTRLAILTQEYILQKKRNIIVNYPYYLQFRFFMEESQSLGLRNT</sequence>
<dbReference type="EMBL" id="VCEJ01000002">
    <property type="protein sequence ID" value="TLV02866.1"/>
    <property type="molecule type" value="Genomic_DNA"/>
</dbReference>
<dbReference type="AlphaFoldDB" id="A0A5R9L2S7"/>
<accession>A0A5R9L2S7</accession>
<keyword evidence="2" id="KW-1185">Reference proteome</keyword>
<organism evidence="1 2">
    <name type="scientific">Dyadobacter luticola</name>
    <dbReference type="NCBI Taxonomy" id="1979387"/>
    <lineage>
        <taxon>Bacteria</taxon>
        <taxon>Pseudomonadati</taxon>
        <taxon>Bacteroidota</taxon>
        <taxon>Cytophagia</taxon>
        <taxon>Cytophagales</taxon>
        <taxon>Spirosomataceae</taxon>
        <taxon>Dyadobacter</taxon>
    </lineage>
</organism>